<dbReference type="InterPro" id="IPR013083">
    <property type="entry name" value="Znf_RING/FYVE/PHD"/>
</dbReference>
<comment type="subcellular location">
    <subcellularLocation>
        <location evidence="11">Nucleus</location>
    </subcellularLocation>
</comment>
<evidence type="ECO:0000256" key="4">
    <source>
        <dbReference type="ARBA" id="ARBA00022763"/>
    </source>
</evidence>
<keyword evidence="4 11" id="KW-0227">DNA damage</keyword>
<proteinExistence type="inferred from homology"/>
<dbReference type="InterPro" id="IPR048749">
    <property type="entry name" value="SLX1_C"/>
</dbReference>
<feature type="domain" description="GIY-YIG" evidence="12">
    <location>
        <begin position="13"/>
        <end position="95"/>
    </location>
</feature>
<comment type="cofactor">
    <cofactor evidence="11">
        <name>a divalent metal cation</name>
        <dbReference type="ChEBI" id="CHEBI:60240"/>
    </cofactor>
</comment>
<protein>
    <submittedName>
        <fullName evidence="13">Slx4p interacting protein</fullName>
    </submittedName>
</protein>
<dbReference type="Pfam" id="PF01541">
    <property type="entry name" value="GIY-YIG"/>
    <property type="match status" value="1"/>
</dbReference>
<comment type="subunit">
    <text evidence="11">Forms a heterodimer with SLX4.</text>
</comment>
<evidence type="ECO:0000256" key="3">
    <source>
        <dbReference type="ARBA" id="ARBA00022759"/>
    </source>
</evidence>
<dbReference type="InterPro" id="IPR000305">
    <property type="entry name" value="GIY-YIG_endonuc"/>
</dbReference>
<evidence type="ECO:0000256" key="6">
    <source>
        <dbReference type="ARBA" id="ARBA00022801"/>
    </source>
</evidence>
<comment type="similarity">
    <text evidence="11">Belongs to the SLX1 family.</text>
</comment>
<dbReference type="HAMAP" id="MF_03100">
    <property type="entry name" value="Endonuc_su_Slx1"/>
    <property type="match status" value="1"/>
</dbReference>
<comment type="function">
    <text evidence="11">Catalytic subunit of the SLX1-SLX4 structure-specific endonuclease that resolves DNA secondary structures generated during DNA repair and recombination. Has endonuclease activity towards branched DNA substrates, introducing single-strand cuts in duplex DNA close to junctions with ss-DNA.</text>
</comment>
<sequence>MAEFLSLSDSPAPFYCCYLLRSLKPGTRDYVYVGSTPNPVRRLRQHNGEITAGAAATRTRRPWEMLLIVHGFPSKAAALQFEWAWQNPHMSRHSSFDVVPFEDKRALYGPSQKRLETKLIALCVMLTLPPFKFWPLEITCEDLQLHLDVQSRALKHKVPKHIVIANSEITRTFEQAMLNITYLGLPAEGEMCGVCSEALTESRPWGACDACSATWHLSCLANRIARDSNSNISKQLVPTTANCIQCQHQFTWGQAVRAFALPK</sequence>
<dbReference type="GO" id="GO:0008270">
    <property type="term" value="F:zinc ion binding"/>
    <property type="evidence" value="ECO:0007669"/>
    <property type="project" value="UniProtKB-KW"/>
</dbReference>
<dbReference type="SUPFAM" id="SSF57903">
    <property type="entry name" value="FYVE/PHD zinc finger"/>
    <property type="match status" value="1"/>
</dbReference>
<dbReference type="Gene3D" id="3.30.40.10">
    <property type="entry name" value="Zinc/RING finger domain, C3HC4 (zinc finger)"/>
    <property type="match status" value="1"/>
</dbReference>
<dbReference type="CDD" id="cd10455">
    <property type="entry name" value="GIY-YIG_SLX1"/>
    <property type="match status" value="1"/>
</dbReference>
<name>A0A9W8H398_9FUNG</name>
<dbReference type="OrthoDB" id="24645at2759"/>
<dbReference type="SMART" id="SM00249">
    <property type="entry name" value="PHD"/>
    <property type="match status" value="1"/>
</dbReference>
<evidence type="ECO:0000256" key="8">
    <source>
        <dbReference type="ARBA" id="ARBA00023172"/>
    </source>
</evidence>
<evidence type="ECO:0000256" key="11">
    <source>
        <dbReference type="HAMAP-Rule" id="MF_03100"/>
    </source>
</evidence>
<evidence type="ECO:0000259" key="12">
    <source>
        <dbReference type="PROSITE" id="PS50164"/>
    </source>
</evidence>
<evidence type="ECO:0000256" key="9">
    <source>
        <dbReference type="ARBA" id="ARBA00023204"/>
    </source>
</evidence>
<keyword evidence="8 11" id="KW-0233">DNA recombination</keyword>
<comment type="caution">
    <text evidence="13">The sequence shown here is derived from an EMBL/GenBank/DDBJ whole genome shotgun (WGS) entry which is preliminary data.</text>
</comment>
<keyword evidence="6 11" id="KW-0378">Hydrolase</keyword>
<accession>A0A9W8H398</accession>
<comment type="caution">
    <text evidence="11">Lacks conserved residue(s) required for the propagation of feature annotation.</text>
</comment>
<dbReference type="Proteomes" id="UP001140011">
    <property type="component" value="Unassembled WGS sequence"/>
</dbReference>
<dbReference type="GO" id="GO:0017108">
    <property type="term" value="F:5'-flap endonuclease activity"/>
    <property type="evidence" value="ECO:0007669"/>
    <property type="project" value="InterPro"/>
</dbReference>
<dbReference type="Pfam" id="PF21202">
    <property type="entry name" value="SLX1_C"/>
    <property type="match status" value="1"/>
</dbReference>
<evidence type="ECO:0000313" key="14">
    <source>
        <dbReference type="Proteomes" id="UP001140011"/>
    </source>
</evidence>
<dbReference type="InterPro" id="IPR027520">
    <property type="entry name" value="Slx1"/>
</dbReference>
<organism evidence="13 14">
    <name type="scientific">Coemansia pectinata</name>
    <dbReference type="NCBI Taxonomy" id="1052879"/>
    <lineage>
        <taxon>Eukaryota</taxon>
        <taxon>Fungi</taxon>
        <taxon>Fungi incertae sedis</taxon>
        <taxon>Zoopagomycota</taxon>
        <taxon>Kickxellomycotina</taxon>
        <taxon>Kickxellomycetes</taxon>
        <taxon>Kickxellales</taxon>
        <taxon>Kickxellaceae</taxon>
        <taxon>Coemansia</taxon>
    </lineage>
</organism>
<evidence type="ECO:0000313" key="13">
    <source>
        <dbReference type="EMBL" id="KAJ2755058.1"/>
    </source>
</evidence>
<evidence type="ECO:0000256" key="2">
    <source>
        <dbReference type="ARBA" id="ARBA00022723"/>
    </source>
</evidence>
<dbReference type="PROSITE" id="PS50164">
    <property type="entry name" value="GIY_YIG"/>
    <property type="match status" value="1"/>
</dbReference>
<reference evidence="13" key="1">
    <citation type="submission" date="2022-07" db="EMBL/GenBank/DDBJ databases">
        <title>Phylogenomic reconstructions and comparative analyses of Kickxellomycotina fungi.</title>
        <authorList>
            <person name="Reynolds N.K."/>
            <person name="Stajich J.E."/>
            <person name="Barry K."/>
            <person name="Grigoriev I.V."/>
            <person name="Crous P."/>
            <person name="Smith M.E."/>
        </authorList>
    </citation>
    <scope>NUCLEOTIDE SEQUENCE</scope>
    <source>
        <strain evidence="13">BCRC 34297</strain>
    </source>
</reference>
<dbReference type="InterPro" id="IPR001965">
    <property type="entry name" value="Znf_PHD"/>
</dbReference>
<dbReference type="Gene3D" id="3.40.1440.10">
    <property type="entry name" value="GIY-YIG endonuclease"/>
    <property type="match status" value="1"/>
</dbReference>
<dbReference type="InterPro" id="IPR050381">
    <property type="entry name" value="SLX1_endonuclease"/>
</dbReference>
<keyword evidence="14" id="KW-1185">Reference proteome</keyword>
<dbReference type="InterPro" id="IPR011011">
    <property type="entry name" value="Znf_FYVE_PHD"/>
</dbReference>
<dbReference type="AlphaFoldDB" id="A0A9W8H398"/>
<keyword evidence="10 11" id="KW-0539">Nucleus</keyword>
<dbReference type="GO" id="GO:0033557">
    <property type="term" value="C:Slx1-Slx4 complex"/>
    <property type="evidence" value="ECO:0007669"/>
    <property type="project" value="UniProtKB-UniRule"/>
</dbReference>
<evidence type="ECO:0000256" key="10">
    <source>
        <dbReference type="ARBA" id="ARBA00023242"/>
    </source>
</evidence>
<dbReference type="GO" id="GO:0008821">
    <property type="term" value="F:crossover junction DNA endonuclease activity"/>
    <property type="evidence" value="ECO:0007669"/>
    <property type="project" value="TreeGrafter"/>
</dbReference>
<keyword evidence="7" id="KW-0862">Zinc</keyword>
<keyword evidence="5" id="KW-0863">Zinc-finger</keyword>
<dbReference type="EMBL" id="JANBUH010000080">
    <property type="protein sequence ID" value="KAJ2755058.1"/>
    <property type="molecule type" value="Genomic_DNA"/>
</dbReference>
<dbReference type="SUPFAM" id="SSF82771">
    <property type="entry name" value="GIY-YIG endonuclease"/>
    <property type="match status" value="1"/>
</dbReference>
<dbReference type="InterPro" id="IPR035901">
    <property type="entry name" value="GIY-YIG_endonuc_sf"/>
</dbReference>
<gene>
    <name evidence="13" type="primary">SLX1</name>
    <name evidence="13" type="ORF">GGI19_001949</name>
</gene>
<keyword evidence="9 11" id="KW-0234">DNA repair</keyword>
<dbReference type="PANTHER" id="PTHR20208:SF10">
    <property type="entry name" value="STRUCTURE-SPECIFIC ENDONUCLEASE SUBUNIT SLX1"/>
    <property type="match status" value="1"/>
</dbReference>
<evidence type="ECO:0000256" key="1">
    <source>
        <dbReference type="ARBA" id="ARBA00022722"/>
    </source>
</evidence>
<keyword evidence="3 11" id="KW-0255">Endonuclease</keyword>
<keyword evidence="2" id="KW-0479">Metal-binding</keyword>
<evidence type="ECO:0000256" key="7">
    <source>
        <dbReference type="ARBA" id="ARBA00022833"/>
    </source>
</evidence>
<evidence type="ECO:0000256" key="5">
    <source>
        <dbReference type="ARBA" id="ARBA00022771"/>
    </source>
</evidence>
<keyword evidence="1 11" id="KW-0540">Nuclease</keyword>
<dbReference type="GO" id="GO:0000724">
    <property type="term" value="P:double-strand break repair via homologous recombination"/>
    <property type="evidence" value="ECO:0007669"/>
    <property type="project" value="TreeGrafter"/>
</dbReference>
<dbReference type="PANTHER" id="PTHR20208">
    <property type="entry name" value="STRUCTURE-SPECIFIC ENDONUCLEASE SUBUNIT SLX1"/>
    <property type="match status" value="1"/>
</dbReference>